<dbReference type="SUPFAM" id="SSF47384">
    <property type="entry name" value="Homodimeric domain of signal transducing histidine kinase"/>
    <property type="match status" value="1"/>
</dbReference>
<dbReference type="PANTHER" id="PTHR45453">
    <property type="entry name" value="PHOSPHATE REGULON SENSOR PROTEIN PHOR"/>
    <property type="match status" value="1"/>
</dbReference>
<dbReference type="FunFam" id="1.10.287.130:FF:000001">
    <property type="entry name" value="Two-component sensor histidine kinase"/>
    <property type="match status" value="1"/>
</dbReference>
<dbReference type="RefSeq" id="WP_055067640.1">
    <property type="nucleotide sequence ID" value="NZ_CP173697.1"/>
</dbReference>
<dbReference type="InterPro" id="IPR005467">
    <property type="entry name" value="His_kinase_dom"/>
</dbReference>
<evidence type="ECO:0000256" key="1">
    <source>
        <dbReference type="ARBA" id="ARBA00000085"/>
    </source>
</evidence>
<dbReference type="SMART" id="SM00388">
    <property type="entry name" value="HisKA"/>
    <property type="match status" value="1"/>
</dbReference>
<name>A0A0M6WM26_9FIRM</name>
<dbReference type="GO" id="GO:0004721">
    <property type="term" value="F:phosphoprotein phosphatase activity"/>
    <property type="evidence" value="ECO:0007669"/>
    <property type="project" value="TreeGrafter"/>
</dbReference>
<dbReference type="PROSITE" id="PS50109">
    <property type="entry name" value="HIS_KIN"/>
    <property type="match status" value="1"/>
</dbReference>
<dbReference type="SUPFAM" id="SSF55874">
    <property type="entry name" value="ATPase domain of HSP90 chaperone/DNA topoisomerase II/histidine kinase"/>
    <property type="match status" value="1"/>
</dbReference>
<keyword evidence="8" id="KW-0812">Transmembrane</keyword>
<comment type="catalytic activity">
    <reaction evidence="1">
        <text>ATP + protein L-histidine = ADP + protein N-phospho-L-histidine.</text>
        <dbReference type="EC" id="2.7.13.3"/>
    </reaction>
</comment>
<dbReference type="GO" id="GO:0005886">
    <property type="term" value="C:plasma membrane"/>
    <property type="evidence" value="ECO:0007669"/>
    <property type="project" value="TreeGrafter"/>
</dbReference>
<feature type="transmembrane region" description="Helical" evidence="8">
    <location>
        <begin position="145"/>
        <end position="167"/>
    </location>
</feature>
<dbReference type="Gene3D" id="1.10.287.130">
    <property type="match status" value="1"/>
</dbReference>
<accession>A0A0M6WM26</accession>
<evidence type="ECO:0000259" key="9">
    <source>
        <dbReference type="PROSITE" id="PS50109"/>
    </source>
</evidence>
<evidence type="ECO:0000256" key="4">
    <source>
        <dbReference type="ARBA" id="ARBA00022553"/>
    </source>
</evidence>
<feature type="domain" description="Histidine kinase" evidence="9">
    <location>
        <begin position="192"/>
        <end position="403"/>
    </location>
</feature>
<evidence type="ECO:0000313" key="11">
    <source>
        <dbReference type="Proteomes" id="UP000049979"/>
    </source>
</evidence>
<evidence type="ECO:0000256" key="7">
    <source>
        <dbReference type="ARBA" id="ARBA00023012"/>
    </source>
</evidence>
<proteinExistence type="predicted"/>
<comment type="subcellular location">
    <subcellularLocation>
        <location evidence="2">Membrane</location>
    </subcellularLocation>
</comment>
<keyword evidence="7" id="KW-0902">Two-component regulatory system</keyword>
<dbReference type="InterPro" id="IPR036097">
    <property type="entry name" value="HisK_dim/P_sf"/>
</dbReference>
<dbReference type="Proteomes" id="UP000049979">
    <property type="component" value="Unassembled WGS sequence"/>
</dbReference>
<gene>
    <name evidence="10" type="ORF">M72_27701</name>
</gene>
<dbReference type="AlphaFoldDB" id="A0A0M6WM26"/>
<keyword evidence="6 10" id="KW-0418">Kinase</keyword>
<evidence type="ECO:0000256" key="5">
    <source>
        <dbReference type="ARBA" id="ARBA00022679"/>
    </source>
</evidence>
<sequence>MIKSLQKRISTLFMFLLTIIWLVILLLFVNNSYRNNLSDLQQTVRAALHYTTWDAFVISNGQTSPSELDHISYCLFSIDESNEMDIMFDTFSDVSDSYLLKQGKALISNSKKYVFIRRYVSVNHLRAKKGQYYVLMLSGTPALKATLPTISLCFILAILGIIVFTISSKALSRWMVKPIENTILSEKKFISNASHELKTPLSVISANAELLSSEVGRDNKHLLYIQQETSRMISLVQKMLTLTRLDAPQIQNTHAVFPVDDALLDIIYPMESVAFEKHIALSIDVQEQMKMDGNESQIQNLASILLNNALSYTPEYGSIEIHAHIHNRKFYLFVENTGNPIPEEIRDRLFERFFRADEARADNGHFGLGLSIAHSIVTNHSGKITVERQGDKNVFSVTLPVVYHK</sequence>
<evidence type="ECO:0000256" key="2">
    <source>
        <dbReference type="ARBA" id="ARBA00004370"/>
    </source>
</evidence>
<evidence type="ECO:0000256" key="6">
    <source>
        <dbReference type="ARBA" id="ARBA00022777"/>
    </source>
</evidence>
<keyword evidence="8" id="KW-1133">Transmembrane helix</keyword>
<dbReference type="InterPro" id="IPR003594">
    <property type="entry name" value="HATPase_dom"/>
</dbReference>
<dbReference type="InterPro" id="IPR004358">
    <property type="entry name" value="Sig_transdc_His_kin-like_C"/>
</dbReference>
<evidence type="ECO:0000256" key="3">
    <source>
        <dbReference type="ARBA" id="ARBA00012438"/>
    </source>
</evidence>
<dbReference type="InterPro" id="IPR050351">
    <property type="entry name" value="BphY/WalK/GraS-like"/>
</dbReference>
<reference evidence="11" key="1">
    <citation type="submission" date="2015-05" db="EMBL/GenBank/DDBJ databases">
        <authorList>
            <consortium name="Pathogen Informatics"/>
        </authorList>
    </citation>
    <scope>NUCLEOTIDE SEQUENCE [LARGE SCALE GENOMIC DNA]</scope>
    <source>
        <strain evidence="11">M72</strain>
    </source>
</reference>
<dbReference type="Pfam" id="PF02518">
    <property type="entry name" value="HATPase_c"/>
    <property type="match status" value="1"/>
</dbReference>
<protein>
    <recommendedName>
        <fullName evidence="3">histidine kinase</fullName>
        <ecNumber evidence="3">2.7.13.3</ecNumber>
    </recommendedName>
</protein>
<dbReference type="EMBL" id="CVRR01000015">
    <property type="protein sequence ID" value="CRL37049.1"/>
    <property type="molecule type" value="Genomic_DNA"/>
</dbReference>
<dbReference type="InterPro" id="IPR036890">
    <property type="entry name" value="HATPase_C_sf"/>
</dbReference>
<keyword evidence="8" id="KW-0472">Membrane</keyword>
<dbReference type="GO" id="GO:0000155">
    <property type="term" value="F:phosphorelay sensor kinase activity"/>
    <property type="evidence" value="ECO:0007669"/>
    <property type="project" value="InterPro"/>
</dbReference>
<keyword evidence="5 10" id="KW-0808">Transferase</keyword>
<feature type="transmembrane region" description="Helical" evidence="8">
    <location>
        <begin position="12"/>
        <end position="29"/>
    </location>
</feature>
<dbReference type="CDD" id="cd00082">
    <property type="entry name" value="HisKA"/>
    <property type="match status" value="1"/>
</dbReference>
<dbReference type="PRINTS" id="PR00344">
    <property type="entry name" value="BCTRLSENSOR"/>
</dbReference>
<dbReference type="EC" id="2.7.13.3" evidence="3"/>
<dbReference type="GO" id="GO:0016036">
    <property type="term" value="P:cellular response to phosphate starvation"/>
    <property type="evidence" value="ECO:0007669"/>
    <property type="project" value="TreeGrafter"/>
</dbReference>
<dbReference type="SMART" id="SM00387">
    <property type="entry name" value="HATPase_c"/>
    <property type="match status" value="1"/>
</dbReference>
<evidence type="ECO:0000256" key="8">
    <source>
        <dbReference type="SAM" id="Phobius"/>
    </source>
</evidence>
<keyword evidence="4" id="KW-0597">Phosphoprotein</keyword>
<dbReference type="PANTHER" id="PTHR45453:SF1">
    <property type="entry name" value="PHOSPHATE REGULON SENSOR PROTEIN PHOR"/>
    <property type="match status" value="1"/>
</dbReference>
<evidence type="ECO:0000313" key="10">
    <source>
        <dbReference type="EMBL" id="CRL37049.1"/>
    </source>
</evidence>
<dbReference type="STRING" id="301302.ERS852420_03186"/>
<dbReference type="Gene3D" id="3.30.565.10">
    <property type="entry name" value="Histidine kinase-like ATPase, C-terminal domain"/>
    <property type="match status" value="1"/>
</dbReference>
<keyword evidence="11" id="KW-1185">Reference proteome</keyword>
<dbReference type="Pfam" id="PF00512">
    <property type="entry name" value="HisKA"/>
    <property type="match status" value="1"/>
</dbReference>
<dbReference type="OrthoDB" id="9813151at2"/>
<dbReference type="InterPro" id="IPR003661">
    <property type="entry name" value="HisK_dim/P_dom"/>
</dbReference>
<organism evidence="10 11">
    <name type="scientific">Roseburia faecis</name>
    <dbReference type="NCBI Taxonomy" id="301302"/>
    <lineage>
        <taxon>Bacteria</taxon>
        <taxon>Bacillati</taxon>
        <taxon>Bacillota</taxon>
        <taxon>Clostridia</taxon>
        <taxon>Lachnospirales</taxon>
        <taxon>Lachnospiraceae</taxon>
        <taxon>Roseburia</taxon>
    </lineage>
</organism>